<evidence type="ECO:0000313" key="1">
    <source>
        <dbReference type="EMBL" id="KKN71932.1"/>
    </source>
</evidence>
<comment type="caution">
    <text evidence="1">The sequence shown here is derived from an EMBL/GenBank/DDBJ whole genome shotgun (WGS) entry which is preliminary data.</text>
</comment>
<proteinExistence type="predicted"/>
<sequence length="69" mass="7800">MDTEQRAEAKVKKTPFHYIVVDNATNEIIEEDTMLFDSQADADRSLLIAIARENLDLDMSAVEITAKPF</sequence>
<reference evidence="1" key="1">
    <citation type="journal article" date="2015" name="Nature">
        <title>Complex archaea that bridge the gap between prokaryotes and eukaryotes.</title>
        <authorList>
            <person name="Spang A."/>
            <person name="Saw J.H."/>
            <person name="Jorgensen S.L."/>
            <person name="Zaremba-Niedzwiedzka K."/>
            <person name="Martijn J."/>
            <person name="Lind A.E."/>
            <person name="van Eijk R."/>
            <person name="Schleper C."/>
            <person name="Guy L."/>
            <person name="Ettema T.J."/>
        </authorList>
    </citation>
    <scope>NUCLEOTIDE SEQUENCE</scope>
</reference>
<organism evidence="1">
    <name type="scientific">marine sediment metagenome</name>
    <dbReference type="NCBI Taxonomy" id="412755"/>
    <lineage>
        <taxon>unclassified sequences</taxon>
        <taxon>metagenomes</taxon>
        <taxon>ecological metagenomes</taxon>
    </lineage>
</organism>
<dbReference type="AlphaFoldDB" id="A0A0F9TAD6"/>
<accession>A0A0F9TAD6</accession>
<gene>
    <name evidence="1" type="ORF">LCGC14_0415780</name>
</gene>
<protein>
    <submittedName>
        <fullName evidence="1">Uncharacterized protein</fullName>
    </submittedName>
</protein>
<name>A0A0F9TAD6_9ZZZZ</name>
<dbReference type="EMBL" id="LAZR01000373">
    <property type="protein sequence ID" value="KKN71932.1"/>
    <property type="molecule type" value="Genomic_DNA"/>
</dbReference>